<comment type="cofactor">
    <cofactor evidence="1">
        <name>Mg(2+)</name>
        <dbReference type="ChEBI" id="CHEBI:18420"/>
    </cofactor>
</comment>
<dbReference type="Gene3D" id="1.10.600.10">
    <property type="entry name" value="Farnesyl Diphosphate Synthase"/>
    <property type="match status" value="1"/>
</dbReference>
<evidence type="ECO:0000256" key="2">
    <source>
        <dbReference type="ARBA" id="ARBA00006706"/>
    </source>
</evidence>
<reference evidence="7" key="1">
    <citation type="submission" date="2020-10" db="EMBL/GenBank/DDBJ databases">
        <authorList>
            <person name="Gilroy R."/>
        </authorList>
    </citation>
    <scope>NUCLEOTIDE SEQUENCE</scope>
    <source>
        <strain evidence="7">1383</strain>
    </source>
</reference>
<dbReference type="GO" id="GO:0046872">
    <property type="term" value="F:metal ion binding"/>
    <property type="evidence" value="ECO:0007669"/>
    <property type="project" value="UniProtKB-KW"/>
</dbReference>
<reference evidence="7" key="2">
    <citation type="journal article" date="2021" name="PeerJ">
        <title>Extensive microbial diversity within the chicken gut microbiome revealed by metagenomics and culture.</title>
        <authorList>
            <person name="Gilroy R."/>
            <person name="Ravi A."/>
            <person name="Getino M."/>
            <person name="Pursley I."/>
            <person name="Horton D.L."/>
            <person name="Alikhan N.F."/>
            <person name="Baker D."/>
            <person name="Gharbi K."/>
            <person name="Hall N."/>
            <person name="Watson M."/>
            <person name="Adriaenssens E.M."/>
            <person name="Foster-Nyarko E."/>
            <person name="Jarju S."/>
            <person name="Secka A."/>
            <person name="Antonio M."/>
            <person name="Oren A."/>
            <person name="Chaudhuri R.R."/>
            <person name="La Ragione R."/>
            <person name="Hildebrand F."/>
            <person name="Pallen M.J."/>
        </authorList>
    </citation>
    <scope>NUCLEOTIDE SEQUENCE</scope>
    <source>
        <strain evidence="7">1383</strain>
    </source>
</reference>
<gene>
    <name evidence="7" type="ORF">IAC44_03400</name>
</gene>
<proteinExistence type="inferred from homology"/>
<protein>
    <submittedName>
        <fullName evidence="7">Polyprenyl synthetase family protein</fullName>
    </submittedName>
</protein>
<evidence type="ECO:0000313" key="7">
    <source>
        <dbReference type="EMBL" id="HIT97864.1"/>
    </source>
</evidence>
<keyword evidence="5" id="KW-0460">Magnesium</keyword>
<dbReference type="Proteomes" id="UP000824161">
    <property type="component" value="Unassembled WGS sequence"/>
</dbReference>
<sequence>MGAVEMIRRPIEAEMDVFEKKFRDAMSSGVPLLDRVLYYIVRRKGKQMRPMFVFLTAKMLGGEAPLPEATYRAATLIELGHTASLVHDDVVDESDRRRNFFSVNAVWKNKIAVLVGDYMLTQALTLAVDYGEFDMLREVGHTAKRMSEGELLQIEKARRLNITEEVYYDVIRGKTASLIGACTAVGAISVGADKATVDRMRELGLLCGMAFQIKDDLFDYTEEKIGKPTGIDIREQKMTLPLIYVLNQASKDERKWMVNIVKRHNKDRKRVRELIDFVRSRGGLEYAEAKMNAYKDRAMDILSRCPSSQARASLKEMVRYCTERKI</sequence>
<organism evidence="7 8">
    <name type="scientific">Candidatus Merdimorpha stercoravium</name>
    <dbReference type="NCBI Taxonomy" id="2840863"/>
    <lineage>
        <taxon>Bacteria</taxon>
        <taxon>Pseudomonadati</taxon>
        <taxon>Bacteroidota</taxon>
        <taxon>Flavobacteriia</taxon>
        <taxon>Flavobacteriales</taxon>
        <taxon>Candidatus Merdimorpha</taxon>
    </lineage>
</organism>
<dbReference type="CDD" id="cd00685">
    <property type="entry name" value="Trans_IPPS_HT"/>
    <property type="match status" value="1"/>
</dbReference>
<evidence type="ECO:0000256" key="1">
    <source>
        <dbReference type="ARBA" id="ARBA00001946"/>
    </source>
</evidence>
<dbReference type="GO" id="GO:0004659">
    <property type="term" value="F:prenyltransferase activity"/>
    <property type="evidence" value="ECO:0007669"/>
    <property type="project" value="InterPro"/>
</dbReference>
<evidence type="ECO:0000256" key="5">
    <source>
        <dbReference type="ARBA" id="ARBA00022842"/>
    </source>
</evidence>
<dbReference type="AlphaFoldDB" id="A0A9D1KTY9"/>
<evidence type="ECO:0000313" key="8">
    <source>
        <dbReference type="Proteomes" id="UP000824161"/>
    </source>
</evidence>
<evidence type="ECO:0000256" key="4">
    <source>
        <dbReference type="ARBA" id="ARBA00022723"/>
    </source>
</evidence>
<keyword evidence="4" id="KW-0479">Metal-binding</keyword>
<evidence type="ECO:0000256" key="3">
    <source>
        <dbReference type="ARBA" id="ARBA00022679"/>
    </source>
</evidence>
<dbReference type="GO" id="GO:0008299">
    <property type="term" value="P:isoprenoid biosynthetic process"/>
    <property type="evidence" value="ECO:0007669"/>
    <property type="project" value="InterPro"/>
</dbReference>
<comment type="caution">
    <text evidence="7">The sequence shown here is derived from an EMBL/GenBank/DDBJ whole genome shotgun (WGS) entry which is preliminary data.</text>
</comment>
<comment type="similarity">
    <text evidence="2 6">Belongs to the FPP/GGPP synthase family.</text>
</comment>
<evidence type="ECO:0000256" key="6">
    <source>
        <dbReference type="RuleBase" id="RU004466"/>
    </source>
</evidence>
<dbReference type="PANTHER" id="PTHR12001:SF69">
    <property type="entry name" value="ALL TRANS-POLYPRENYL-DIPHOSPHATE SYNTHASE PDSS1"/>
    <property type="match status" value="1"/>
</dbReference>
<dbReference type="InterPro" id="IPR000092">
    <property type="entry name" value="Polyprenyl_synt"/>
</dbReference>
<dbReference type="InterPro" id="IPR008949">
    <property type="entry name" value="Isoprenoid_synthase_dom_sf"/>
</dbReference>
<dbReference type="SUPFAM" id="SSF48576">
    <property type="entry name" value="Terpenoid synthases"/>
    <property type="match status" value="1"/>
</dbReference>
<keyword evidence="3 6" id="KW-0808">Transferase</keyword>
<dbReference type="PANTHER" id="PTHR12001">
    <property type="entry name" value="GERANYLGERANYL PYROPHOSPHATE SYNTHASE"/>
    <property type="match status" value="1"/>
</dbReference>
<name>A0A9D1KTY9_9FLAO</name>
<dbReference type="Pfam" id="PF00348">
    <property type="entry name" value="polyprenyl_synt"/>
    <property type="match status" value="1"/>
</dbReference>
<dbReference type="EMBL" id="DVLY01000080">
    <property type="protein sequence ID" value="HIT97864.1"/>
    <property type="molecule type" value="Genomic_DNA"/>
</dbReference>
<accession>A0A9D1KTY9</accession>
<dbReference type="SFLD" id="SFLDS00005">
    <property type="entry name" value="Isoprenoid_Synthase_Type_I"/>
    <property type="match status" value="1"/>
</dbReference>